<name>A0A4P7NTN1_PYROR</name>
<protein>
    <submittedName>
        <fullName evidence="2">Uncharacterized protein</fullName>
    </submittedName>
</protein>
<gene>
    <name evidence="2" type="ORF">PoMZ_06943</name>
</gene>
<dbReference type="AlphaFoldDB" id="A0A4P7NTN1"/>
<evidence type="ECO:0000313" key="3">
    <source>
        <dbReference type="Proteomes" id="UP000294847"/>
    </source>
</evidence>
<reference evidence="2 3" key="1">
    <citation type="journal article" date="2019" name="Mol. Biol. Evol.">
        <title>Blast fungal genomes show frequent chromosomal changes, gene gains and losses, and effector gene turnover.</title>
        <authorList>
            <person name="Gomez Luciano L.B."/>
            <person name="Jason Tsai I."/>
            <person name="Chuma I."/>
            <person name="Tosa Y."/>
            <person name="Chen Y.H."/>
            <person name="Li J.Y."/>
            <person name="Li M.Y."/>
            <person name="Jade Lu M.Y."/>
            <person name="Nakayashiki H."/>
            <person name="Li W.H."/>
        </authorList>
    </citation>
    <scope>NUCLEOTIDE SEQUENCE [LARGE SCALE GENOMIC DNA]</scope>
    <source>
        <strain evidence="2">MZ5-1-6</strain>
    </source>
</reference>
<dbReference type="EMBL" id="CP034209">
    <property type="protein sequence ID" value="QBZ65236.1"/>
    <property type="molecule type" value="Genomic_DNA"/>
</dbReference>
<proteinExistence type="predicted"/>
<evidence type="ECO:0000313" key="2">
    <source>
        <dbReference type="EMBL" id="QBZ65236.1"/>
    </source>
</evidence>
<evidence type="ECO:0000256" key="1">
    <source>
        <dbReference type="SAM" id="Phobius"/>
    </source>
</evidence>
<keyword evidence="1" id="KW-0812">Transmembrane</keyword>
<sequence length="83" mass="9043">MAFVVHFSGLSTWPTCFSFTLGLFLGGLDLLALDGWGCGGERSFGKDGMGRAIGFIFEVLCNLLLILSPSLNGTPRWRILRFA</sequence>
<dbReference type="Proteomes" id="UP000294847">
    <property type="component" value="Chromosome 6"/>
</dbReference>
<feature type="transmembrane region" description="Helical" evidence="1">
    <location>
        <begin position="12"/>
        <end position="31"/>
    </location>
</feature>
<feature type="transmembrane region" description="Helical" evidence="1">
    <location>
        <begin position="52"/>
        <end position="71"/>
    </location>
</feature>
<accession>A0A4P7NTN1</accession>
<keyword evidence="1" id="KW-0472">Membrane</keyword>
<keyword evidence="1" id="KW-1133">Transmembrane helix</keyword>
<organism evidence="2 3">
    <name type="scientific">Pyricularia oryzae</name>
    <name type="common">Rice blast fungus</name>
    <name type="synonym">Magnaporthe oryzae</name>
    <dbReference type="NCBI Taxonomy" id="318829"/>
    <lineage>
        <taxon>Eukaryota</taxon>
        <taxon>Fungi</taxon>
        <taxon>Dikarya</taxon>
        <taxon>Ascomycota</taxon>
        <taxon>Pezizomycotina</taxon>
        <taxon>Sordariomycetes</taxon>
        <taxon>Sordariomycetidae</taxon>
        <taxon>Magnaporthales</taxon>
        <taxon>Pyriculariaceae</taxon>
        <taxon>Pyricularia</taxon>
    </lineage>
</organism>